<dbReference type="PANTHER" id="PTHR11690:SF248">
    <property type="entry name" value="PICKPOCKET 17, ISOFORM A"/>
    <property type="match status" value="1"/>
</dbReference>
<evidence type="ECO:0000313" key="17">
    <source>
        <dbReference type="WBParaSite" id="PSAMB.scaffold6218size9939.g28088.t1"/>
    </source>
</evidence>
<evidence type="ECO:0000256" key="1">
    <source>
        <dbReference type="ARBA" id="ARBA00004141"/>
    </source>
</evidence>
<organism evidence="16 17">
    <name type="scientific">Plectus sambesii</name>
    <dbReference type="NCBI Taxonomy" id="2011161"/>
    <lineage>
        <taxon>Eukaryota</taxon>
        <taxon>Metazoa</taxon>
        <taxon>Ecdysozoa</taxon>
        <taxon>Nematoda</taxon>
        <taxon>Chromadorea</taxon>
        <taxon>Plectida</taxon>
        <taxon>Plectina</taxon>
        <taxon>Plectoidea</taxon>
        <taxon>Plectidae</taxon>
        <taxon>Plectus</taxon>
    </lineage>
</organism>
<keyword evidence="5 13" id="KW-0812">Transmembrane</keyword>
<dbReference type="Proteomes" id="UP000887566">
    <property type="component" value="Unplaced"/>
</dbReference>
<reference evidence="17" key="1">
    <citation type="submission" date="2022-11" db="UniProtKB">
        <authorList>
            <consortium name="WormBaseParasite"/>
        </authorList>
    </citation>
    <scope>IDENTIFICATION</scope>
</reference>
<evidence type="ECO:0000256" key="14">
    <source>
        <dbReference type="SAM" id="MobiDB-lite"/>
    </source>
</evidence>
<keyword evidence="12 13" id="KW-0407">Ion channel</keyword>
<keyword evidence="6 15" id="KW-1133">Transmembrane helix</keyword>
<evidence type="ECO:0000256" key="13">
    <source>
        <dbReference type="RuleBase" id="RU000679"/>
    </source>
</evidence>
<keyword evidence="4 13" id="KW-0894">Sodium channel</keyword>
<evidence type="ECO:0000256" key="3">
    <source>
        <dbReference type="ARBA" id="ARBA00022448"/>
    </source>
</evidence>
<evidence type="ECO:0000256" key="11">
    <source>
        <dbReference type="ARBA" id="ARBA00023201"/>
    </source>
</evidence>
<protein>
    <submittedName>
        <fullName evidence="17">Uncharacterized protein</fullName>
    </submittedName>
</protein>
<evidence type="ECO:0000256" key="5">
    <source>
        <dbReference type="ARBA" id="ARBA00022692"/>
    </source>
</evidence>
<dbReference type="PANTHER" id="PTHR11690">
    <property type="entry name" value="AMILORIDE-SENSITIVE SODIUM CHANNEL-RELATED"/>
    <property type="match status" value="1"/>
</dbReference>
<evidence type="ECO:0000256" key="15">
    <source>
        <dbReference type="SAM" id="Phobius"/>
    </source>
</evidence>
<evidence type="ECO:0000256" key="8">
    <source>
        <dbReference type="ARBA" id="ARBA00023065"/>
    </source>
</evidence>
<dbReference type="Pfam" id="PF00858">
    <property type="entry name" value="ASC"/>
    <property type="match status" value="2"/>
</dbReference>
<keyword evidence="7" id="KW-0915">Sodium</keyword>
<feature type="region of interest" description="Disordered" evidence="14">
    <location>
        <begin position="362"/>
        <end position="415"/>
    </location>
</feature>
<evidence type="ECO:0000256" key="4">
    <source>
        <dbReference type="ARBA" id="ARBA00022461"/>
    </source>
</evidence>
<dbReference type="WBParaSite" id="PSAMB.scaffold6218size9939.g28088.t1">
    <property type="protein sequence ID" value="PSAMB.scaffold6218size9939.g28088.t1"/>
    <property type="gene ID" value="PSAMB.scaffold6218size9939.g28088"/>
</dbReference>
<accession>A0A914X6G7</accession>
<evidence type="ECO:0000256" key="2">
    <source>
        <dbReference type="ARBA" id="ARBA00007193"/>
    </source>
</evidence>
<keyword evidence="3 13" id="KW-0813">Transport</keyword>
<feature type="transmembrane region" description="Helical" evidence="15">
    <location>
        <begin position="37"/>
        <end position="59"/>
    </location>
</feature>
<evidence type="ECO:0000256" key="10">
    <source>
        <dbReference type="ARBA" id="ARBA00023180"/>
    </source>
</evidence>
<evidence type="ECO:0000256" key="9">
    <source>
        <dbReference type="ARBA" id="ARBA00023136"/>
    </source>
</evidence>
<evidence type="ECO:0000313" key="16">
    <source>
        <dbReference type="Proteomes" id="UP000887566"/>
    </source>
</evidence>
<keyword evidence="16" id="KW-1185">Reference proteome</keyword>
<feature type="compositionally biased region" description="Basic and acidic residues" evidence="14">
    <location>
        <begin position="372"/>
        <end position="384"/>
    </location>
</feature>
<keyword evidence="9 15" id="KW-0472">Membrane</keyword>
<keyword evidence="10" id="KW-0325">Glycoprotein</keyword>
<sequence length="415" mass="45736">MGRHFKGFGNCINEYFRISTAHGLRRSGWAATFWGKIFWLIVFGVGVAGFVILCGFLVADFVKYPVKIATSTQTNDIVEFPAVTVCNLGSSNQNVNDSIVYCSFDGGICYPYNKFKTYQSAKYGSSCFTFNSRDADKLKSINVGRNFGLTLFLNVHRGSSESTGADTEGFRIAVHPPGSQPFPEIDGFSLPTGFEATVSISYNYNERLGSPYSDCTEETLDSAGYNVTSLTCEAPCMAQNTECDCLPLCQETNVEKQYTLSLWPSLNHKATIMNMLKTSKTWKGHLSDGTIDISQLAAITVYFKDFTSTKTTETKAFTLPQFISQVGGLSALCIGFSVLTVIEFVEFFLSLVFAPMKKSNKSDRQSLTSRSDQSDKSDQFDRSESVLSTETVGQPPAMPRMSSAPSFAIHDFTEH</sequence>
<comment type="similarity">
    <text evidence="2 13">Belongs to the amiloride-sensitive sodium channel (TC 1.A.6) family.</text>
</comment>
<keyword evidence="11 13" id="KW-0739">Sodium transport</keyword>
<proteinExistence type="inferred from homology"/>
<dbReference type="GO" id="GO:0015280">
    <property type="term" value="F:ligand-gated sodium channel activity"/>
    <property type="evidence" value="ECO:0007669"/>
    <property type="project" value="TreeGrafter"/>
</dbReference>
<dbReference type="GO" id="GO:0005886">
    <property type="term" value="C:plasma membrane"/>
    <property type="evidence" value="ECO:0007669"/>
    <property type="project" value="TreeGrafter"/>
</dbReference>
<dbReference type="AlphaFoldDB" id="A0A914X6G7"/>
<dbReference type="InterPro" id="IPR001873">
    <property type="entry name" value="ENaC"/>
</dbReference>
<feature type="transmembrane region" description="Helical" evidence="15">
    <location>
        <begin position="329"/>
        <end position="354"/>
    </location>
</feature>
<dbReference type="Gene3D" id="2.60.470.10">
    <property type="entry name" value="Acid-sensing ion channels like domains"/>
    <property type="match status" value="1"/>
</dbReference>
<evidence type="ECO:0000256" key="6">
    <source>
        <dbReference type="ARBA" id="ARBA00022989"/>
    </source>
</evidence>
<name>A0A914X6G7_9BILA</name>
<evidence type="ECO:0000256" key="12">
    <source>
        <dbReference type="ARBA" id="ARBA00023303"/>
    </source>
</evidence>
<comment type="subcellular location">
    <subcellularLocation>
        <location evidence="1">Membrane</location>
        <topology evidence="1">Multi-pass membrane protein</topology>
    </subcellularLocation>
</comment>
<keyword evidence="8 13" id="KW-0406">Ion transport</keyword>
<evidence type="ECO:0000256" key="7">
    <source>
        <dbReference type="ARBA" id="ARBA00023053"/>
    </source>
</evidence>